<dbReference type="GO" id="GO:0003729">
    <property type="term" value="F:mRNA binding"/>
    <property type="evidence" value="ECO:0007669"/>
    <property type="project" value="TreeGrafter"/>
</dbReference>
<keyword evidence="4" id="KW-0508">mRNA splicing</keyword>
<evidence type="ECO:0000256" key="1">
    <source>
        <dbReference type="ARBA" id="ARBA00004123"/>
    </source>
</evidence>
<feature type="non-terminal residue" evidence="8">
    <location>
        <position position="641"/>
    </location>
</feature>
<proteinExistence type="predicted"/>
<keyword evidence="5" id="KW-0539">Nucleus</keyword>
<dbReference type="Gene3D" id="2.30.30.100">
    <property type="match status" value="1"/>
</dbReference>
<comment type="caution">
    <text evidence="8">The sequence shown here is derived from an EMBL/GenBank/DDBJ whole genome shotgun (WGS) entry which is preliminary data.</text>
</comment>
<dbReference type="PANTHER" id="PTHR15588:SF9">
    <property type="entry name" value="U6 SNRNA-ASSOCIATED SM-LIKE PROTEIN LSM8"/>
    <property type="match status" value="1"/>
</dbReference>
<dbReference type="InterPro" id="IPR002885">
    <property type="entry name" value="PPR_rpt"/>
</dbReference>
<evidence type="ECO:0000313" key="8">
    <source>
        <dbReference type="EMBL" id="KAF5398463.1"/>
    </source>
</evidence>
<dbReference type="GO" id="GO:0071011">
    <property type="term" value="C:precatalytic spliceosome"/>
    <property type="evidence" value="ECO:0007669"/>
    <property type="project" value="TreeGrafter"/>
</dbReference>
<sequence length="641" mass="70201">ACAEDCGVWYRENEHLFIGSNNSNTSLSAIQRRKNDLIKRALSSGELLEQFGGPGLKRAQMLWHQLRAKGIQLTVITYNTLILALAKGGDLEGCLTVLDVMLTTHSQNNSPVADSFTLSALLSAFKPFAAKQELIRCLNRNETSTQPDLFERILTIWHRLAPHLGTSLSPHNFVLLVGAVKSVPPFGTKHANAAGLTIKTSDSIPLLIASNARKADQDQSAVQPANTTASTVVAVSQYQPNWGDINLSLTSPINLLRPIRQEFTIIPPPNAWLPWQRLAMLGGLCGILDTIEHDYKSQLNAPLLTELVGLLPMPQSQPTALENEFDEWEHVLIRAVRRPGVVPDIGFYNALINRRTSVGISAKRLLGEAIGMGLLPDQIVMTVKCGFLLFLCYKKVTWGSLARGCRNVASVRKLLQAFSVSSKIPESIDASSPSRVSATVRPSLTFFTSLLSASHFNWDVKAYVLRLMMGEEERGSVATSKHTVVCDGVAPDRRLIASLDVEVALFRELMANNVIPADGSQVVASSATGGFAIPAYAATSFRRFIPVYKRWLRTCFPSDTSPTNVQSPEGTLKGFDNVINLVIKDSQERVFSPTDGVEHVPLGLFIIRGQNVALVGEVDEDLDRRIDFSALRAEPLNPVIH</sequence>
<dbReference type="Gene3D" id="1.25.40.10">
    <property type="entry name" value="Tetratricopeptide repeat domain"/>
    <property type="match status" value="1"/>
</dbReference>
<keyword evidence="6" id="KW-0687">Ribonucleoprotein</keyword>
<keyword evidence="9" id="KW-1185">Reference proteome</keyword>
<accession>A0A8J4SHV0</accession>
<dbReference type="GO" id="GO:0046540">
    <property type="term" value="C:U4/U6 x U5 tri-snRNP complex"/>
    <property type="evidence" value="ECO:0007669"/>
    <property type="project" value="InterPro"/>
</dbReference>
<dbReference type="CDD" id="cd01727">
    <property type="entry name" value="LSm8"/>
    <property type="match status" value="1"/>
</dbReference>
<dbReference type="Pfam" id="PF01423">
    <property type="entry name" value="LSM"/>
    <property type="match status" value="1"/>
</dbReference>
<organism evidence="8 9">
    <name type="scientific">Paragonimus heterotremus</name>
    <dbReference type="NCBI Taxonomy" id="100268"/>
    <lineage>
        <taxon>Eukaryota</taxon>
        <taxon>Metazoa</taxon>
        <taxon>Spiralia</taxon>
        <taxon>Lophotrochozoa</taxon>
        <taxon>Platyhelminthes</taxon>
        <taxon>Trematoda</taxon>
        <taxon>Digenea</taxon>
        <taxon>Plagiorchiida</taxon>
        <taxon>Troglotremata</taxon>
        <taxon>Troglotrematidae</taxon>
        <taxon>Paragonimus</taxon>
    </lineage>
</organism>
<dbReference type="InterPro" id="IPR034103">
    <property type="entry name" value="Lsm8"/>
</dbReference>
<reference evidence="8" key="1">
    <citation type="submission" date="2019-05" db="EMBL/GenBank/DDBJ databases">
        <title>Annotation for the trematode Paragonimus heterotremus.</title>
        <authorList>
            <person name="Choi Y.-J."/>
        </authorList>
    </citation>
    <scope>NUCLEOTIDE SEQUENCE</scope>
    <source>
        <strain evidence="8">LC</strain>
    </source>
</reference>
<dbReference type="Proteomes" id="UP000748531">
    <property type="component" value="Unassembled WGS sequence"/>
</dbReference>
<keyword evidence="2" id="KW-0747">Spliceosome</keyword>
<evidence type="ECO:0000256" key="5">
    <source>
        <dbReference type="ARBA" id="ARBA00023242"/>
    </source>
</evidence>
<feature type="domain" description="Sm" evidence="7">
    <location>
        <begin position="569"/>
        <end position="616"/>
    </location>
</feature>
<dbReference type="EMBL" id="LUCH01004974">
    <property type="protein sequence ID" value="KAF5398463.1"/>
    <property type="molecule type" value="Genomic_DNA"/>
</dbReference>
<dbReference type="InterPro" id="IPR044642">
    <property type="entry name" value="PTHR15588"/>
</dbReference>
<keyword evidence="2" id="KW-0507">mRNA processing</keyword>
<dbReference type="NCBIfam" id="TIGR00756">
    <property type="entry name" value="PPR"/>
    <property type="match status" value="1"/>
</dbReference>
<dbReference type="GO" id="GO:0005688">
    <property type="term" value="C:U6 snRNP"/>
    <property type="evidence" value="ECO:0007669"/>
    <property type="project" value="InterPro"/>
</dbReference>
<evidence type="ECO:0000259" key="7">
    <source>
        <dbReference type="Pfam" id="PF01423"/>
    </source>
</evidence>
<dbReference type="GO" id="GO:0000398">
    <property type="term" value="P:mRNA splicing, via spliceosome"/>
    <property type="evidence" value="ECO:0007669"/>
    <property type="project" value="InterPro"/>
</dbReference>
<keyword evidence="3" id="KW-0694">RNA-binding</keyword>
<evidence type="ECO:0000256" key="3">
    <source>
        <dbReference type="ARBA" id="ARBA00022884"/>
    </source>
</evidence>
<dbReference type="OrthoDB" id="185373at2759"/>
<dbReference type="SUPFAM" id="SSF50182">
    <property type="entry name" value="Sm-like ribonucleoproteins"/>
    <property type="match status" value="1"/>
</dbReference>
<dbReference type="PANTHER" id="PTHR15588">
    <property type="entry name" value="LSM1"/>
    <property type="match status" value="1"/>
</dbReference>
<protein>
    <recommendedName>
        <fullName evidence="7">Sm domain-containing protein</fullName>
    </recommendedName>
</protein>
<dbReference type="AlphaFoldDB" id="A0A8J4SHV0"/>
<comment type="subcellular location">
    <subcellularLocation>
        <location evidence="1">Nucleus</location>
    </subcellularLocation>
</comment>
<name>A0A8J4SHV0_9TREM</name>
<evidence type="ECO:0000256" key="4">
    <source>
        <dbReference type="ARBA" id="ARBA00023187"/>
    </source>
</evidence>
<dbReference type="InterPro" id="IPR010920">
    <property type="entry name" value="LSM_dom_sf"/>
</dbReference>
<evidence type="ECO:0000256" key="6">
    <source>
        <dbReference type="ARBA" id="ARBA00023274"/>
    </source>
</evidence>
<evidence type="ECO:0000256" key="2">
    <source>
        <dbReference type="ARBA" id="ARBA00022728"/>
    </source>
</evidence>
<dbReference type="Pfam" id="PF13812">
    <property type="entry name" value="PPR_3"/>
    <property type="match status" value="1"/>
</dbReference>
<gene>
    <name evidence="8" type="ORF">PHET_08099</name>
</gene>
<dbReference type="InterPro" id="IPR001163">
    <property type="entry name" value="Sm_dom_euk/arc"/>
</dbReference>
<dbReference type="InterPro" id="IPR011990">
    <property type="entry name" value="TPR-like_helical_dom_sf"/>
</dbReference>
<evidence type="ECO:0000313" key="9">
    <source>
        <dbReference type="Proteomes" id="UP000748531"/>
    </source>
</evidence>